<name>A6DQ82_9BACT</name>
<accession>A6DQ82</accession>
<proteinExistence type="predicted"/>
<feature type="compositionally biased region" description="Basic residues" evidence="1">
    <location>
        <begin position="12"/>
        <end position="25"/>
    </location>
</feature>
<dbReference type="STRING" id="313628.LNTAR_16338"/>
<evidence type="ECO:0008006" key="4">
    <source>
        <dbReference type="Google" id="ProtNLM"/>
    </source>
</evidence>
<dbReference type="EMBL" id="ABCK01000019">
    <property type="protein sequence ID" value="EDM26133.1"/>
    <property type="molecule type" value="Genomic_DNA"/>
</dbReference>
<keyword evidence="3" id="KW-1185">Reference proteome</keyword>
<organism evidence="2 3">
    <name type="scientific">Lentisphaera araneosa HTCC2155</name>
    <dbReference type="NCBI Taxonomy" id="313628"/>
    <lineage>
        <taxon>Bacteria</taxon>
        <taxon>Pseudomonadati</taxon>
        <taxon>Lentisphaerota</taxon>
        <taxon>Lentisphaeria</taxon>
        <taxon>Lentisphaerales</taxon>
        <taxon>Lentisphaeraceae</taxon>
        <taxon>Lentisphaera</taxon>
    </lineage>
</organism>
<dbReference type="eggNOG" id="ENOG5032SNM">
    <property type="taxonomic scope" value="Bacteria"/>
</dbReference>
<reference evidence="2 3" key="1">
    <citation type="journal article" date="2010" name="J. Bacteriol.">
        <title>Genome sequence of Lentisphaera araneosa HTCC2155T, the type species of the order Lentisphaerales in the phylum Lentisphaerae.</title>
        <authorList>
            <person name="Thrash J.C."/>
            <person name="Cho J.C."/>
            <person name="Vergin K.L."/>
            <person name="Morris R.M."/>
            <person name="Giovannoni S.J."/>
        </authorList>
    </citation>
    <scope>NUCLEOTIDE SEQUENCE [LARGE SCALE GENOMIC DNA]</scope>
    <source>
        <strain evidence="2 3">HTCC2155</strain>
    </source>
</reference>
<gene>
    <name evidence="2" type="ORF">LNTAR_16338</name>
</gene>
<sequence length="228" mass="26385">MAQKGKVAGSKKALREKAKKQKRGYRRMEIRKRYLIACEGQETEPNYFAEIKNQLPRDIVVVPKGDGRNTLSLVKWAEQEDNKLKASDQEADEVWIVMDRDSFESHHFDNAIKSAEAKGFELAWSNECFELWVLLHFEEISVSLPREAIYQKLSAIFGFNYVREGKNKNLFQLIREYGGDEELAIQRAERLWLQAKEDHDEGTPYSSTNPATGIHKLVQKLNSHRSVK</sequence>
<dbReference type="Pfam" id="PF13707">
    <property type="entry name" value="RloB"/>
    <property type="match status" value="1"/>
</dbReference>
<comment type="caution">
    <text evidence="2">The sequence shown here is derived from an EMBL/GenBank/DDBJ whole genome shotgun (WGS) entry which is preliminary data.</text>
</comment>
<dbReference type="OrthoDB" id="9796523at2"/>
<evidence type="ECO:0000313" key="3">
    <source>
        <dbReference type="Proteomes" id="UP000004947"/>
    </source>
</evidence>
<dbReference type="Proteomes" id="UP000004947">
    <property type="component" value="Unassembled WGS sequence"/>
</dbReference>
<protein>
    <recommendedName>
        <fullName evidence="4">Abortive phage resistance protein</fullName>
    </recommendedName>
</protein>
<evidence type="ECO:0000256" key="1">
    <source>
        <dbReference type="SAM" id="MobiDB-lite"/>
    </source>
</evidence>
<evidence type="ECO:0000313" key="2">
    <source>
        <dbReference type="EMBL" id="EDM26133.1"/>
    </source>
</evidence>
<dbReference type="InterPro" id="IPR025591">
    <property type="entry name" value="RloB"/>
</dbReference>
<dbReference type="AlphaFoldDB" id="A6DQ82"/>
<feature type="region of interest" description="Disordered" evidence="1">
    <location>
        <begin position="1"/>
        <end position="25"/>
    </location>
</feature>
<dbReference type="RefSeq" id="WP_007280011.1">
    <property type="nucleotide sequence ID" value="NZ_ABCK01000019.1"/>
</dbReference>